<evidence type="ECO:0000256" key="2">
    <source>
        <dbReference type="ARBA" id="ARBA00022679"/>
    </source>
</evidence>
<dbReference type="STRING" id="796620.VIBC2010_07264"/>
<dbReference type="Proteomes" id="UP000002943">
    <property type="component" value="Unassembled WGS sequence"/>
</dbReference>
<dbReference type="Pfam" id="PF00535">
    <property type="entry name" value="Glycos_transf_2"/>
    <property type="match status" value="1"/>
</dbReference>
<dbReference type="eggNOG" id="COG1215">
    <property type="taxonomic scope" value="Bacteria"/>
</dbReference>
<protein>
    <submittedName>
        <fullName evidence="4">Glycosyl transferase, family 2 protein</fullName>
    </submittedName>
</protein>
<evidence type="ECO:0000256" key="1">
    <source>
        <dbReference type="ARBA" id="ARBA00022676"/>
    </source>
</evidence>
<reference evidence="4 5" key="1">
    <citation type="journal article" date="2012" name="Int. J. Syst. Evol. Microbiol.">
        <title>Vibrio caribbeanicus sp. nov., isolated from the marine sponge Scleritoderma cyanea.</title>
        <authorList>
            <person name="Hoffmann M."/>
            <person name="Monday S.R."/>
            <person name="Allard M.W."/>
            <person name="Strain E.A."/>
            <person name="Whittaker P."/>
            <person name="Naum M."/>
            <person name="McCarthy P.J."/>
            <person name="Lopez J.V."/>
            <person name="Fischer M."/>
            <person name="Brown E.W."/>
        </authorList>
    </citation>
    <scope>NUCLEOTIDE SEQUENCE [LARGE SCALE GENOMIC DNA]</scope>
    <source>
        <strain evidence="4 5">ATCC BAA-2122</strain>
    </source>
</reference>
<dbReference type="CDD" id="cd00761">
    <property type="entry name" value="Glyco_tranf_GTA_type"/>
    <property type="match status" value="1"/>
</dbReference>
<dbReference type="AlphaFoldDB" id="E3BJI0"/>
<dbReference type="GO" id="GO:0016758">
    <property type="term" value="F:hexosyltransferase activity"/>
    <property type="evidence" value="ECO:0007669"/>
    <property type="project" value="UniProtKB-ARBA"/>
</dbReference>
<gene>
    <name evidence="4" type="ORF">VIBC2010_07264</name>
</gene>
<dbReference type="PANTHER" id="PTHR22916">
    <property type="entry name" value="GLYCOSYLTRANSFERASE"/>
    <property type="match status" value="1"/>
</dbReference>
<dbReference type="InterPro" id="IPR029044">
    <property type="entry name" value="Nucleotide-diphossugar_trans"/>
</dbReference>
<evidence type="ECO:0000313" key="5">
    <source>
        <dbReference type="Proteomes" id="UP000002943"/>
    </source>
</evidence>
<dbReference type="EMBL" id="AEIU01000069">
    <property type="protein sequence ID" value="EFP96749.1"/>
    <property type="molecule type" value="Genomic_DNA"/>
</dbReference>
<dbReference type="SUPFAM" id="SSF53448">
    <property type="entry name" value="Nucleotide-diphospho-sugar transferases"/>
    <property type="match status" value="1"/>
</dbReference>
<comment type="caution">
    <text evidence="4">The sequence shown here is derived from an EMBL/GenBank/DDBJ whole genome shotgun (WGS) entry which is preliminary data.</text>
</comment>
<accession>E3BJI0</accession>
<dbReference type="OrthoDB" id="9802649at2"/>
<keyword evidence="1" id="KW-0328">Glycosyltransferase</keyword>
<dbReference type="InterPro" id="IPR001173">
    <property type="entry name" value="Glyco_trans_2-like"/>
</dbReference>
<dbReference type="RefSeq" id="WP_009601181.1">
    <property type="nucleotide sequence ID" value="NZ_AEIU01000069.1"/>
</dbReference>
<evidence type="ECO:0000259" key="3">
    <source>
        <dbReference type="Pfam" id="PF00535"/>
    </source>
</evidence>
<keyword evidence="5" id="KW-1185">Reference proteome</keyword>
<evidence type="ECO:0000313" key="4">
    <source>
        <dbReference type="EMBL" id="EFP96749.1"/>
    </source>
</evidence>
<organism evidence="4 5">
    <name type="scientific">Vibrio caribbeanicus ATCC BAA-2122</name>
    <dbReference type="NCBI Taxonomy" id="796620"/>
    <lineage>
        <taxon>Bacteria</taxon>
        <taxon>Pseudomonadati</taxon>
        <taxon>Pseudomonadota</taxon>
        <taxon>Gammaproteobacteria</taxon>
        <taxon>Vibrionales</taxon>
        <taxon>Vibrionaceae</taxon>
        <taxon>Vibrio</taxon>
    </lineage>
</organism>
<proteinExistence type="predicted"/>
<dbReference type="Gene3D" id="3.90.550.10">
    <property type="entry name" value="Spore Coat Polysaccharide Biosynthesis Protein SpsA, Chain A"/>
    <property type="match status" value="1"/>
</dbReference>
<dbReference type="PANTHER" id="PTHR22916:SF51">
    <property type="entry name" value="GLYCOSYLTRANSFERASE EPSH-RELATED"/>
    <property type="match status" value="1"/>
</dbReference>
<sequence>MLNSKLKISVILPVYNVEDYLVDCLESVLSQSYTNYELIAVNDGSTDKSKDILESYLSKFSGRLRIFNQSNSGLSCARNTGLDIASGDIVYFLDSDDWILSNTFFDCVGFFKEDDTDLVLFDGNAFCDGMSEDNLDRYNYIRSLPNTQYRNGKVFHDSVVTGTYVVQSCCYFYRRERFLNLRFIPKILHEDNYFTTCLLLSAKNIKVSKNRYFQRRIRENSITTTRLSFRHADGYYVTTDKLLEQVKFDNITEYSLSIFLNRLLRKGFSIEKEVKGNMPILRRIELYRSYSSVLDIKSSLWLFLPNAMSLVARLTNKK</sequence>
<keyword evidence="2 4" id="KW-0808">Transferase</keyword>
<feature type="domain" description="Glycosyltransferase 2-like" evidence="3">
    <location>
        <begin position="9"/>
        <end position="150"/>
    </location>
</feature>
<name>E3BJI0_9VIBR</name>